<evidence type="ECO:0000259" key="2">
    <source>
        <dbReference type="Pfam" id="PF18621"/>
    </source>
</evidence>
<name>A0A378TH99_9MYCO</name>
<evidence type="ECO:0000259" key="3">
    <source>
        <dbReference type="Pfam" id="PF21043"/>
    </source>
</evidence>
<dbReference type="Pfam" id="PF18007">
    <property type="entry name" value="Rv3651-like_N"/>
    <property type="match status" value="1"/>
</dbReference>
<evidence type="ECO:0008006" key="6">
    <source>
        <dbReference type="Google" id="ProtNLM"/>
    </source>
</evidence>
<dbReference type="Pfam" id="PF18621">
    <property type="entry name" value="Rv3651-like_middle"/>
    <property type="match status" value="1"/>
</dbReference>
<dbReference type="RefSeq" id="WP_115278784.1">
    <property type="nucleotide sequence ID" value="NZ_AP022600.1"/>
</dbReference>
<gene>
    <name evidence="4" type="ORF">NCTC10821_02707</name>
</gene>
<dbReference type="Proteomes" id="UP000254978">
    <property type="component" value="Unassembled WGS sequence"/>
</dbReference>
<sequence>MAHDWLLVETLGMQTLDGEPVVVAQGDQLKNLVPLGVFLRRNPAVDVFRKAVADTIAGGVAVRRQTAADRRVVQTEPVVMSDGRVHGVHIWVGPTDARPPQRPVPGPLLWDLTTGLATDTAQSLANSGMDPAVEKTHGRTFAQDMPTRALQADETEVLALAVNNRPGRTYCNTWDVPDRNGTIITVGFVARTAMERAADGTEHLIARAMNWRSSRPGPVTSQDTLAQRILDSLARPGSYRALVDINTWTLLRWLDEPCPLYDWQSRSDTRWVHPDDAPLLAAMTAELDSGVTERVLRLPGLDTEWVALHVTVHRVQLEPGIFAGMITMRAPTATELARSSF</sequence>
<feature type="domain" description="Rv3651-like C-terminal" evidence="3">
    <location>
        <begin position="223"/>
        <end position="338"/>
    </location>
</feature>
<dbReference type="InterPro" id="IPR041439">
    <property type="entry name" value="Rv3651-like_middle"/>
</dbReference>
<dbReference type="AlphaFoldDB" id="A0A378TH99"/>
<proteinExistence type="predicted"/>
<reference evidence="4 5" key="1">
    <citation type="submission" date="2018-06" db="EMBL/GenBank/DDBJ databases">
        <authorList>
            <consortium name="Pathogen Informatics"/>
            <person name="Doyle S."/>
        </authorList>
    </citation>
    <scope>NUCLEOTIDE SEQUENCE [LARGE SCALE GENOMIC DNA]</scope>
    <source>
        <strain evidence="4 5">NCTC10821</strain>
    </source>
</reference>
<organism evidence="4 5">
    <name type="scientific">Mycolicibacterium tokaiense</name>
    <dbReference type="NCBI Taxonomy" id="39695"/>
    <lineage>
        <taxon>Bacteria</taxon>
        <taxon>Bacillati</taxon>
        <taxon>Actinomycetota</taxon>
        <taxon>Actinomycetes</taxon>
        <taxon>Mycobacteriales</taxon>
        <taxon>Mycobacteriaceae</taxon>
        <taxon>Mycolicibacterium</taxon>
    </lineage>
</organism>
<dbReference type="EMBL" id="UGQT01000001">
    <property type="protein sequence ID" value="STZ59183.1"/>
    <property type="molecule type" value="Genomic_DNA"/>
</dbReference>
<dbReference type="InterPro" id="IPR048578">
    <property type="entry name" value="Rv3651-like_C"/>
</dbReference>
<dbReference type="InterPro" id="IPR041458">
    <property type="entry name" value="Rv3651-like_N"/>
</dbReference>
<dbReference type="Pfam" id="PF21043">
    <property type="entry name" value="Rv3651-like_C"/>
    <property type="match status" value="1"/>
</dbReference>
<dbReference type="OrthoDB" id="4745618at2"/>
<feature type="domain" description="Rv3651-like middle" evidence="2">
    <location>
        <begin position="104"/>
        <end position="213"/>
    </location>
</feature>
<evidence type="ECO:0000313" key="4">
    <source>
        <dbReference type="EMBL" id="STZ59183.1"/>
    </source>
</evidence>
<accession>A0A378TH99</accession>
<evidence type="ECO:0000313" key="5">
    <source>
        <dbReference type="Proteomes" id="UP000254978"/>
    </source>
</evidence>
<feature type="domain" description="Rv3651-like N-terminal" evidence="1">
    <location>
        <begin position="4"/>
        <end position="101"/>
    </location>
</feature>
<keyword evidence="5" id="KW-1185">Reference proteome</keyword>
<protein>
    <recommendedName>
        <fullName evidence="6">Rv3651-like N-terminal domain-containing protein</fullName>
    </recommendedName>
</protein>
<evidence type="ECO:0000259" key="1">
    <source>
        <dbReference type="Pfam" id="PF18007"/>
    </source>
</evidence>